<sequence length="139" mass="15899">MKKSILVLAVFLISLSTQAQSIFGQWTTVDDETGAKKSIVEIYKKDGKVFGKIVKIFDPAKQKNLCKKCKGEDYNKPILGLHLIKDMTKDGKYYKHGSIVDPQNGKVYDLRLAVTDEDKLQVRGYIGFLYSTQYWERVQ</sequence>
<dbReference type="EMBL" id="JAEMEF010000006">
    <property type="protein sequence ID" value="MBL7559824.1"/>
    <property type="molecule type" value="Genomic_DNA"/>
</dbReference>
<feature type="signal peptide" evidence="1">
    <location>
        <begin position="1"/>
        <end position="19"/>
    </location>
</feature>
<protein>
    <submittedName>
        <fullName evidence="3">DUF2147 domain-containing protein</fullName>
    </submittedName>
</protein>
<dbReference type="RefSeq" id="WP_028291326.1">
    <property type="nucleotide sequence ID" value="NZ_JAEMEF010000006.1"/>
</dbReference>
<feature type="chain" id="PRO_5045566413" evidence="1">
    <location>
        <begin position="20"/>
        <end position="139"/>
    </location>
</feature>
<dbReference type="Pfam" id="PF09917">
    <property type="entry name" value="DUF2147"/>
    <property type="match status" value="1"/>
</dbReference>
<dbReference type="Gene3D" id="2.40.128.520">
    <property type="match status" value="1"/>
</dbReference>
<proteinExistence type="predicted"/>
<evidence type="ECO:0000259" key="2">
    <source>
        <dbReference type="Pfam" id="PF09917"/>
    </source>
</evidence>
<reference evidence="3 4" key="1">
    <citation type="submission" date="2020-12" db="EMBL/GenBank/DDBJ databases">
        <title>Olleya sediminilitoris sp. nov., isolated from a tidal flat.</title>
        <authorList>
            <person name="Park S."/>
            <person name="Yoon J.-H."/>
        </authorList>
    </citation>
    <scope>NUCLEOTIDE SEQUENCE [LARGE SCALE GENOMIC DNA]</scope>
    <source>
        <strain evidence="3 4">YSTF-M6</strain>
    </source>
</reference>
<gene>
    <name evidence="3" type="ORF">JAO71_08415</name>
</gene>
<keyword evidence="1" id="KW-0732">Signal</keyword>
<dbReference type="InterPro" id="IPR019223">
    <property type="entry name" value="DUF2147"/>
</dbReference>
<feature type="domain" description="DUF2147" evidence="2">
    <location>
        <begin position="24"/>
        <end position="137"/>
    </location>
</feature>
<accession>A0ABS1WL25</accession>
<comment type="caution">
    <text evidence="3">The sequence shown here is derived from an EMBL/GenBank/DDBJ whole genome shotgun (WGS) entry which is preliminary data.</text>
</comment>
<dbReference type="Proteomes" id="UP000605013">
    <property type="component" value="Unassembled WGS sequence"/>
</dbReference>
<keyword evidence="4" id="KW-1185">Reference proteome</keyword>
<name>A0ABS1WL25_9FLAO</name>
<evidence type="ECO:0000313" key="3">
    <source>
        <dbReference type="EMBL" id="MBL7559824.1"/>
    </source>
</evidence>
<organism evidence="3 4">
    <name type="scientific">Olleya sediminilitoris</name>
    <dbReference type="NCBI Taxonomy" id="2795739"/>
    <lineage>
        <taxon>Bacteria</taxon>
        <taxon>Pseudomonadati</taxon>
        <taxon>Bacteroidota</taxon>
        <taxon>Flavobacteriia</taxon>
        <taxon>Flavobacteriales</taxon>
        <taxon>Flavobacteriaceae</taxon>
    </lineage>
</organism>
<dbReference type="PANTHER" id="PTHR36919">
    <property type="entry name" value="BLR1215 PROTEIN"/>
    <property type="match status" value="1"/>
</dbReference>
<evidence type="ECO:0000313" key="4">
    <source>
        <dbReference type="Proteomes" id="UP000605013"/>
    </source>
</evidence>
<evidence type="ECO:0000256" key="1">
    <source>
        <dbReference type="SAM" id="SignalP"/>
    </source>
</evidence>
<dbReference type="PANTHER" id="PTHR36919:SF3">
    <property type="entry name" value="BLL5882 PROTEIN"/>
    <property type="match status" value="1"/>
</dbReference>